<dbReference type="HOGENOM" id="CLU_2673288_0_0_1"/>
<reference evidence="3" key="1">
    <citation type="submission" date="2011-07" db="EMBL/GenBank/DDBJ databases">
        <authorList>
            <consortium name="Caenorhabditis brenneri Sequencing and Analysis Consortium"/>
            <person name="Wilson R.K."/>
        </authorList>
    </citation>
    <scope>NUCLEOTIDE SEQUENCE [LARGE SCALE GENOMIC DNA]</scope>
    <source>
        <strain evidence="3">PB2801</strain>
    </source>
</reference>
<feature type="signal peptide" evidence="1">
    <location>
        <begin position="1"/>
        <end position="26"/>
    </location>
</feature>
<evidence type="ECO:0000313" key="2">
    <source>
        <dbReference type="EMBL" id="EGT32425.1"/>
    </source>
</evidence>
<dbReference type="EMBL" id="GL379797">
    <property type="protein sequence ID" value="EGT32425.1"/>
    <property type="molecule type" value="Genomic_DNA"/>
</dbReference>
<name>G0MJC1_CAEBE</name>
<protein>
    <submittedName>
        <fullName evidence="2">Uncharacterized protein</fullName>
    </submittedName>
</protein>
<dbReference type="InParanoid" id="G0MJC1"/>
<dbReference type="AlphaFoldDB" id="G0MJC1"/>
<evidence type="ECO:0000313" key="3">
    <source>
        <dbReference type="Proteomes" id="UP000008068"/>
    </source>
</evidence>
<gene>
    <name evidence="2" type="ORF">CAEBREN_06630</name>
</gene>
<dbReference type="Proteomes" id="UP000008068">
    <property type="component" value="Unassembled WGS sequence"/>
</dbReference>
<evidence type="ECO:0000256" key="1">
    <source>
        <dbReference type="SAM" id="SignalP"/>
    </source>
</evidence>
<keyword evidence="1" id="KW-0732">Signal</keyword>
<organism evidence="3">
    <name type="scientific">Caenorhabditis brenneri</name>
    <name type="common">Nematode worm</name>
    <dbReference type="NCBI Taxonomy" id="135651"/>
    <lineage>
        <taxon>Eukaryota</taxon>
        <taxon>Metazoa</taxon>
        <taxon>Ecdysozoa</taxon>
        <taxon>Nematoda</taxon>
        <taxon>Chromadorea</taxon>
        <taxon>Rhabditida</taxon>
        <taxon>Rhabditina</taxon>
        <taxon>Rhabditomorpha</taxon>
        <taxon>Rhabditoidea</taxon>
        <taxon>Rhabditidae</taxon>
        <taxon>Peloderinae</taxon>
        <taxon>Caenorhabditis</taxon>
    </lineage>
</organism>
<sequence>MFSSKIFIALLLVSVILVAFTAEAASSSCEEKLATLARTYCDHECVKGFQERVEEACTTHQSLEEIQQLCCFDQE</sequence>
<accession>G0MJC1</accession>
<proteinExistence type="predicted"/>
<keyword evidence="3" id="KW-1185">Reference proteome</keyword>
<feature type="chain" id="PRO_5003404198" evidence="1">
    <location>
        <begin position="27"/>
        <end position="75"/>
    </location>
</feature>